<name>A0A397S146_9MOLU</name>
<protein>
    <recommendedName>
        <fullName evidence="1">DUF4422 domain-containing protein</fullName>
    </recommendedName>
</protein>
<feature type="domain" description="DUF4422" evidence="1">
    <location>
        <begin position="6"/>
        <end position="223"/>
    </location>
</feature>
<proteinExistence type="predicted"/>
<evidence type="ECO:0000313" key="3">
    <source>
        <dbReference type="Proteomes" id="UP000266506"/>
    </source>
</evidence>
<reference evidence="2 3" key="1">
    <citation type="submission" date="2018-08" db="EMBL/GenBank/DDBJ databases">
        <title>Genomic Encyclopedia of Archaeal and Bacterial Type Strains, Phase II (KMG-II): from individual species to whole genera.</title>
        <authorList>
            <person name="Goeker M."/>
        </authorList>
    </citation>
    <scope>NUCLEOTIDE SEQUENCE [LARGE SCALE GENOMIC DNA]</scope>
    <source>
        <strain evidence="2 3">ATCC 27112</strain>
    </source>
</reference>
<dbReference type="Pfam" id="PF14393">
    <property type="entry name" value="DUF4422"/>
    <property type="match status" value="1"/>
</dbReference>
<dbReference type="Proteomes" id="UP000266506">
    <property type="component" value="Unassembled WGS sequence"/>
</dbReference>
<sequence length="263" mass="31470">MNDKLKIYVSTHKKYNFPVDDIYIPVQVGIDEGAPVLGYQGDNTGDNISFKHKYYSDLSTMYWVWKNSNVEYAGVCHYRRYFVSKKNKNRGNKKLNKILNEKEILDLLKDNDILIPKKRNYFIETIESHFKHTHGNDDYDVLRQILKEKNQKAYDAFNIVSKCRSAHIFNCFIMKKEYFNSYCSFIFPILFELEKRVDISNRTEYEMRFCGYLAEFLLDTWLIINNYPYKEIKLKVIEGEKKLKKIIAFLKAKFFSIKYDKSF</sequence>
<dbReference type="InterPro" id="IPR025536">
    <property type="entry name" value="DUF4422"/>
</dbReference>
<keyword evidence="3" id="KW-1185">Reference proteome</keyword>
<comment type="caution">
    <text evidence="2">The sequence shown here is derived from an EMBL/GenBank/DDBJ whole genome shotgun (WGS) entry which is preliminary data.</text>
</comment>
<evidence type="ECO:0000259" key="1">
    <source>
        <dbReference type="Pfam" id="PF14393"/>
    </source>
</evidence>
<dbReference type="OrthoDB" id="9798746at2"/>
<dbReference type="AlphaFoldDB" id="A0A397S146"/>
<evidence type="ECO:0000313" key="2">
    <source>
        <dbReference type="EMBL" id="RIA78419.1"/>
    </source>
</evidence>
<dbReference type="InParanoid" id="A0A397S146"/>
<organism evidence="2 3">
    <name type="scientific">Anaeroplasma bactoclasticum</name>
    <dbReference type="NCBI Taxonomy" id="2088"/>
    <lineage>
        <taxon>Bacteria</taxon>
        <taxon>Bacillati</taxon>
        <taxon>Mycoplasmatota</taxon>
        <taxon>Mollicutes</taxon>
        <taxon>Anaeroplasmatales</taxon>
        <taxon>Anaeroplasmataceae</taxon>
        <taxon>Anaeroplasma</taxon>
    </lineage>
</organism>
<dbReference type="EMBL" id="QXEV01000002">
    <property type="protein sequence ID" value="RIA78419.1"/>
    <property type="molecule type" value="Genomic_DNA"/>
</dbReference>
<accession>A0A397S146</accession>
<dbReference type="RefSeq" id="WP_119015538.1">
    <property type="nucleotide sequence ID" value="NZ_QXEV01000002.1"/>
</dbReference>
<gene>
    <name evidence="2" type="ORF">EI71_00371</name>
</gene>